<evidence type="ECO:0000256" key="2">
    <source>
        <dbReference type="SAM" id="SignalP"/>
    </source>
</evidence>
<feature type="compositionally biased region" description="Basic residues" evidence="1">
    <location>
        <begin position="126"/>
        <end position="141"/>
    </location>
</feature>
<feature type="signal peptide" evidence="2">
    <location>
        <begin position="1"/>
        <end position="25"/>
    </location>
</feature>
<proteinExistence type="predicted"/>
<evidence type="ECO:0000313" key="4">
    <source>
        <dbReference type="Proteomes" id="UP000246483"/>
    </source>
</evidence>
<comment type="caution">
    <text evidence="3">The sequence shown here is derived from an EMBL/GenBank/DDBJ whole genome shotgun (WGS) entry which is preliminary data.</text>
</comment>
<feature type="chain" id="PRO_5016272469" evidence="2">
    <location>
        <begin position="26"/>
        <end position="141"/>
    </location>
</feature>
<evidence type="ECO:0000256" key="1">
    <source>
        <dbReference type="SAM" id="MobiDB-lite"/>
    </source>
</evidence>
<evidence type="ECO:0000313" key="3">
    <source>
        <dbReference type="EMBL" id="PWW44363.1"/>
    </source>
</evidence>
<name>A0A317R9L6_9BURK</name>
<dbReference type="InterPro" id="IPR024447">
    <property type="entry name" value="YXWGXW_rpt"/>
</dbReference>
<dbReference type="Pfam" id="PF12779">
    <property type="entry name" value="WXXGXW"/>
    <property type="match status" value="1"/>
</dbReference>
<protein>
    <submittedName>
        <fullName evidence="3">YXWGXW repeat-containing protein</fullName>
    </submittedName>
</protein>
<keyword evidence="4" id="KW-1185">Reference proteome</keyword>
<organism evidence="3 4">
    <name type="scientific">Melaminivora alkalimesophila</name>
    <dbReference type="NCBI Taxonomy" id="1165852"/>
    <lineage>
        <taxon>Bacteria</taxon>
        <taxon>Pseudomonadati</taxon>
        <taxon>Pseudomonadota</taxon>
        <taxon>Betaproteobacteria</taxon>
        <taxon>Burkholderiales</taxon>
        <taxon>Comamonadaceae</taxon>
        <taxon>Melaminivora</taxon>
    </lineage>
</organism>
<feature type="region of interest" description="Disordered" evidence="1">
    <location>
        <begin position="105"/>
        <end position="141"/>
    </location>
</feature>
<gene>
    <name evidence="3" type="ORF">DFR36_10840</name>
</gene>
<dbReference type="Proteomes" id="UP000246483">
    <property type="component" value="Unassembled WGS sequence"/>
</dbReference>
<keyword evidence="2" id="KW-0732">Signal</keyword>
<dbReference type="OrthoDB" id="121499at2"/>
<dbReference type="RefSeq" id="WP_019373605.1">
    <property type="nucleotide sequence ID" value="NZ_ALEE01000318.1"/>
</dbReference>
<sequence>MARTSPLAAAAAALTLMLAAGASQAATNATVVIQTGPGHPQAAVHVARHMPPPPPPRYERVPSPRRGMVWSQGHWEWRGHRYAWVPGRWVQARHGAHYRQPRWEQRGGRWHFASGGWDHRPPPQRPGHRPNQRPGKPHRGH</sequence>
<reference evidence="3 4" key="1">
    <citation type="submission" date="2018-05" db="EMBL/GenBank/DDBJ databases">
        <title>Genomic Encyclopedia of Type Strains, Phase IV (KMG-IV): sequencing the most valuable type-strain genomes for metagenomic binning, comparative biology and taxonomic classification.</title>
        <authorList>
            <person name="Goeker M."/>
        </authorList>
    </citation>
    <scope>NUCLEOTIDE SEQUENCE [LARGE SCALE GENOMIC DNA]</scope>
    <source>
        <strain evidence="3 4">DSM 26006</strain>
    </source>
</reference>
<dbReference type="AlphaFoldDB" id="A0A317R9L6"/>
<dbReference type="EMBL" id="QGUB01000008">
    <property type="protein sequence ID" value="PWW44363.1"/>
    <property type="molecule type" value="Genomic_DNA"/>
</dbReference>
<accession>A0A317R9L6</accession>